<dbReference type="SUPFAM" id="SSF50985">
    <property type="entry name" value="RCC1/BLIP-II"/>
    <property type="match status" value="1"/>
</dbReference>
<evidence type="ECO:0000313" key="10">
    <source>
        <dbReference type="EMBL" id="KMZ63323.1"/>
    </source>
</evidence>
<dbReference type="InterPro" id="IPR000306">
    <property type="entry name" value="Znf_FYVE"/>
</dbReference>
<feature type="repeat" description="RCC1" evidence="6">
    <location>
        <begin position="339"/>
        <end position="393"/>
    </location>
</feature>
<organism evidence="10 11">
    <name type="scientific">Zostera marina</name>
    <name type="common">Eelgrass</name>
    <dbReference type="NCBI Taxonomy" id="29655"/>
    <lineage>
        <taxon>Eukaryota</taxon>
        <taxon>Viridiplantae</taxon>
        <taxon>Streptophyta</taxon>
        <taxon>Embryophyta</taxon>
        <taxon>Tracheophyta</taxon>
        <taxon>Spermatophyta</taxon>
        <taxon>Magnoliopsida</taxon>
        <taxon>Liliopsida</taxon>
        <taxon>Zosteraceae</taxon>
        <taxon>Zostera</taxon>
    </lineage>
</organism>
<dbReference type="Pfam" id="PF13713">
    <property type="entry name" value="BRX_N"/>
    <property type="match status" value="1"/>
</dbReference>
<feature type="domain" description="BRX" evidence="9">
    <location>
        <begin position="1009"/>
        <end position="1064"/>
    </location>
</feature>
<dbReference type="Gene3D" id="3.30.40.10">
    <property type="entry name" value="Zinc/RING finger domain, C3HC4 (zinc finger)"/>
    <property type="match status" value="1"/>
</dbReference>
<dbReference type="FunFam" id="2.130.10.30:FF:000028">
    <property type="entry name" value="PH, RCC1 and FYVE domains-containing protein 1"/>
    <property type="match status" value="1"/>
</dbReference>
<dbReference type="GO" id="GO:0008270">
    <property type="term" value="F:zinc ion binding"/>
    <property type="evidence" value="ECO:0007669"/>
    <property type="project" value="UniProtKB-KW"/>
</dbReference>
<dbReference type="SMART" id="SM00064">
    <property type="entry name" value="FYVE"/>
    <property type="match status" value="1"/>
</dbReference>
<dbReference type="PROSITE" id="PS50012">
    <property type="entry name" value="RCC1_3"/>
    <property type="match status" value="6"/>
</dbReference>
<accession>A0A0K9P2X2</accession>
<gene>
    <name evidence="10" type="ORF">ZOSMA_418G00170</name>
</gene>
<sequence length="1094" mass="120381">MADLFGSGNSNQALHVLKKGSQLLKYGRKGNPKLYSFKLSPDESSLTWLSSGKEKTLKLASVSKIISGQRTAAFQKNLHPEKVHVSFSLIYNNGNRSLDLICKNKTEAEVWFVGLRALIDSGHSGRSKIDGWNDGGISFDDTKDLTSNRLSDNSIYSAETSSPESSLITSNLSSSSLDKSTTLGKSDAPSMYAKGSSSDVFRVSISSAPSTSSHGSVQDDLDNLGDVYVWGEVICDNATRVGNDKYDIPFSSRTDILLPRPLECNIVFDVRYVACGVKHAALVTRQGEVFTWGEESGGRLGHGVGEDIVQPRLVESLTVANTDFVACGEFHTCVVTTSGELYTWGDGTHNAGLLGHGSHVSHWIPKRVSGPLDGVQVSYVACGTWHTALITYSGQLFTFGDGTFGVLGHGNRKSYPYPKEVESLMGLKTIAVACGVWHMTAIVEVNTQQNSIPSPGKLFTWGDGDKYRLGHGDKEPRLKPTCVPSLIDYNFQKLACGHSLTVGLTTSGRVFTMGSTVYGQLGNPFADGKFPSLVEDKLSNESVEEITCGSYHVAVLTAKNDVYTWGKGGNGRLGHGDIEDRKTPTLVEDLKDRHVKHITCGSNFSAAICRHKWVSGAEQSQCSSCRQTFGFTRKRHNCYNCGLVHCHSCSSRKALRAALSPNPAKPYRVCDSCYQKLGKAQEHSFFNNKRNNIPRLSAESRDKFEQVKVDPKSSKFAVPSNLDMIKRLDTKAAKYGKKTESLSLVRGTNDPSSLHLKDLTVPSRTGYKSIAQSVSNSRAISPFLRKLSPPHSVPSISIPIDPSFSKNVDDNLKKTNELLNQEVQKLCTQVESLRQRCEIQEFELQKSAKKAQEAFIFAAEESARSKAAKEVIKSLTAQLKDMAERLPSGVYESDDMKPVYLPNGTQPYVSTGEGILQHGASNGSHIPSLSNGVYDPRETVMISTESRSPHQNQRTNGEENEDLMHQHTNGGTSISRMESADGREFVASHSENDSSSRGAMEACNFQVEAEWIEQYEPGVYITLVGLQDGTRDLKRVRFSRRRFREHQAENWWSINREKVYEKYNVRPSDKTSSTSATQSARRSEEEILSSPQPR</sequence>
<dbReference type="InterPro" id="IPR051210">
    <property type="entry name" value="Ub_ligase/GEF_domain"/>
</dbReference>
<feature type="domain" description="FYVE-type" evidence="8">
    <location>
        <begin position="616"/>
        <end position="678"/>
    </location>
</feature>
<keyword evidence="11" id="KW-1185">Reference proteome</keyword>
<name>A0A0K9P2X2_ZOSMR</name>
<feature type="repeat" description="RCC1" evidence="6">
    <location>
        <begin position="508"/>
        <end position="559"/>
    </location>
</feature>
<dbReference type="Pfam" id="PF25390">
    <property type="entry name" value="WD40_RLD"/>
    <property type="match status" value="1"/>
</dbReference>
<dbReference type="FunFam" id="2.130.10.30:FF:000031">
    <property type="entry name" value="PH, RCC1 and FYVE domains-containing protein 1"/>
    <property type="match status" value="1"/>
</dbReference>
<dbReference type="PANTHER" id="PTHR22870">
    <property type="entry name" value="REGULATOR OF CHROMOSOME CONDENSATION"/>
    <property type="match status" value="1"/>
</dbReference>
<evidence type="ECO:0000256" key="4">
    <source>
        <dbReference type="ARBA" id="ARBA00022833"/>
    </source>
</evidence>
<dbReference type="InterPro" id="IPR058923">
    <property type="entry name" value="RCC1-like_dom"/>
</dbReference>
<evidence type="ECO:0000256" key="6">
    <source>
        <dbReference type="PROSITE-ProRule" id="PRU00235"/>
    </source>
</evidence>
<feature type="region of interest" description="Disordered" evidence="7">
    <location>
        <begin position="165"/>
        <end position="193"/>
    </location>
</feature>
<feature type="repeat" description="RCC1" evidence="6">
    <location>
        <begin position="560"/>
        <end position="611"/>
    </location>
</feature>
<keyword evidence="3 5" id="KW-0863">Zinc-finger</keyword>
<evidence type="ECO:0000256" key="1">
    <source>
        <dbReference type="ARBA" id="ARBA00022723"/>
    </source>
</evidence>
<evidence type="ECO:0000256" key="2">
    <source>
        <dbReference type="ARBA" id="ARBA00022737"/>
    </source>
</evidence>
<dbReference type="Gene3D" id="2.130.10.30">
    <property type="entry name" value="Regulator of chromosome condensation 1/beta-lactamase-inhibitor protein II"/>
    <property type="match status" value="3"/>
</dbReference>
<evidence type="ECO:0000256" key="7">
    <source>
        <dbReference type="SAM" id="MobiDB-lite"/>
    </source>
</evidence>
<dbReference type="STRING" id="29655.A0A0K9P2X2"/>
<dbReference type="InterPro" id="IPR011011">
    <property type="entry name" value="Znf_FYVE_PHD"/>
</dbReference>
<evidence type="ECO:0000259" key="9">
    <source>
        <dbReference type="PROSITE" id="PS51514"/>
    </source>
</evidence>
<dbReference type="InterPro" id="IPR000408">
    <property type="entry name" value="Reg_chr_condens"/>
</dbReference>
<dbReference type="Pfam" id="PF01363">
    <property type="entry name" value="FYVE"/>
    <property type="match status" value="1"/>
</dbReference>
<feature type="compositionally biased region" description="Low complexity" evidence="7">
    <location>
        <begin position="165"/>
        <end position="183"/>
    </location>
</feature>
<dbReference type="PRINTS" id="PR00633">
    <property type="entry name" value="RCCNDNSATION"/>
</dbReference>
<dbReference type="Pfam" id="PF08381">
    <property type="entry name" value="BRX"/>
    <property type="match status" value="1"/>
</dbReference>
<feature type="region of interest" description="Disordered" evidence="7">
    <location>
        <begin position="910"/>
        <end position="972"/>
    </location>
</feature>
<feature type="repeat" description="RCC1" evidence="6">
    <location>
        <begin position="287"/>
        <end position="338"/>
    </location>
</feature>
<evidence type="ECO:0000259" key="8">
    <source>
        <dbReference type="PROSITE" id="PS50178"/>
    </source>
</evidence>
<proteinExistence type="predicted"/>
<evidence type="ECO:0000256" key="5">
    <source>
        <dbReference type="PROSITE-ProRule" id="PRU00091"/>
    </source>
</evidence>
<dbReference type="EMBL" id="LFYR01001253">
    <property type="protein sequence ID" value="KMZ63323.1"/>
    <property type="molecule type" value="Genomic_DNA"/>
</dbReference>
<dbReference type="Proteomes" id="UP000036987">
    <property type="component" value="Unassembled WGS sequence"/>
</dbReference>
<dbReference type="PROSITE" id="PS00626">
    <property type="entry name" value="RCC1_2"/>
    <property type="match status" value="2"/>
</dbReference>
<keyword evidence="4" id="KW-0862">Zinc</keyword>
<dbReference type="InterPro" id="IPR011993">
    <property type="entry name" value="PH-like_dom_sf"/>
</dbReference>
<feature type="repeat" description="RCC1" evidence="6">
    <location>
        <begin position="394"/>
        <end position="445"/>
    </location>
</feature>
<dbReference type="Pfam" id="PF16457">
    <property type="entry name" value="PH_12"/>
    <property type="match status" value="1"/>
</dbReference>
<feature type="repeat" description="RCC1" evidence="6">
    <location>
        <begin position="456"/>
        <end position="507"/>
    </location>
</feature>
<reference evidence="11" key="1">
    <citation type="journal article" date="2016" name="Nature">
        <title>The genome of the seagrass Zostera marina reveals angiosperm adaptation to the sea.</title>
        <authorList>
            <person name="Olsen J.L."/>
            <person name="Rouze P."/>
            <person name="Verhelst B."/>
            <person name="Lin Y.-C."/>
            <person name="Bayer T."/>
            <person name="Collen J."/>
            <person name="Dattolo E."/>
            <person name="De Paoli E."/>
            <person name="Dittami S."/>
            <person name="Maumus F."/>
            <person name="Michel G."/>
            <person name="Kersting A."/>
            <person name="Lauritano C."/>
            <person name="Lohaus R."/>
            <person name="Toepel M."/>
            <person name="Tonon T."/>
            <person name="Vanneste K."/>
            <person name="Amirebrahimi M."/>
            <person name="Brakel J."/>
            <person name="Bostroem C."/>
            <person name="Chovatia M."/>
            <person name="Grimwood J."/>
            <person name="Jenkins J.W."/>
            <person name="Jueterbock A."/>
            <person name="Mraz A."/>
            <person name="Stam W.T."/>
            <person name="Tice H."/>
            <person name="Bornberg-Bauer E."/>
            <person name="Green P.J."/>
            <person name="Pearson G.A."/>
            <person name="Procaccini G."/>
            <person name="Duarte C.M."/>
            <person name="Schmutz J."/>
            <person name="Reusch T.B.H."/>
            <person name="Van de Peer Y."/>
        </authorList>
    </citation>
    <scope>NUCLEOTIDE SEQUENCE [LARGE SCALE GENOMIC DNA]</scope>
    <source>
        <strain evidence="11">cv. Finnish</strain>
    </source>
</reference>
<comment type="caution">
    <text evidence="10">The sequence shown here is derived from an EMBL/GenBank/DDBJ whole genome shotgun (WGS) entry which is preliminary data.</text>
</comment>
<keyword evidence="2" id="KW-0677">Repeat</keyword>
<evidence type="ECO:0000256" key="3">
    <source>
        <dbReference type="ARBA" id="ARBA00022771"/>
    </source>
</evidence>
<dbReference type="InterPro" id="IPR001849">
    <property type="entry name" value="PH_domain"/>
</dbReference>
<dbReference type="Gene3D" id="2.30.29.30">
    <property type="entry name" value="Pleckstrin-homology domain (PH domain)/Phosphotyrosine-binding domain (PTB)"/>
    <property type="match status" value="1"/>
</dbReference>
<evidence type="ECO:0000313" key="11">
    <source>
        <dbReference type="Proteomes" id="UP000036987"/>
    </source>
</evidence>
<dbReference type="InterPro" id="IPR013591">
    <property type="entry name" value="Brevis_radix_dom"/>
</dbReference>
<dbReference type="SUPFAM" id="SSF57903">
    <property type="entry name" value="FYVE/PHD zinc finger"/>
    <property type="match status" value="1"/>
</dbReference>
<dbReference type="InterPro" id="IPR013083">
    <property type="entry name" value="Znf_RING/FYVE/PHD"/>
</dbReference>
<dbReference type="CDD" id="cd13365">
    <property type="entry name" value="PH_PLC_plant-like"/>
    <property type="match status" value="1"/>
</dbReference>
<dbReference type="SUPFAM" id="SSF50729">
    <property type="entry name" value="PH domain-like"/>
    <property type="match status" value="1"/>
</dbReference>
<dbReference type="InterPro" id="IPR017455">
    <property type="entry name" value="Znf_FYVE-rel"/>
</dbReference>
<dbReference type="PANTHER" id="PTHR22870:SF91">
    <property type="entry name" value="REGULATOR OF CHROMOSOME CONDENSATION (RCC1) FAMILY WITH FYVE ZINC FINGER DOMAIN-CONTAINING PROTEIN"/>
    <property type="match status" value="1"/>
</dbReference>
<dbReference type="PROSITE" id="PS50178">
    <property type="entry name" value="ZF_FYVE"/>
    <property type="match status" value="1"/>
</dbReference>
<keyword evidence="1" id="KW-0479">Metal-binding</keyword>
<feature type="region of interest" description="Disordered" evidence="7">
    <location>
        <begin position="1064"/>
        <end position="1094"/>
    </location>
</feature>
<dbReference type="AlphaFoldDB" id="A0A0K9P2X2"/>
<dbReference type="InterPro" id="IPR027988">
    <property type="entry name" value="BRX_N"/>
</dbReference>
<dbReference type="OrthoDB" id="5981550at2759"/>
<dbReference type="PROSITE" id="PS51514">
    <property type="entry name" value="BRX"/>
    <property type="match status" value="1"/>
</dbReference>
<feature type="compositionally biased region" description="Polar residues" evidence="7">
    <location>
        <begin position="919"/>
        <end position="931"/>
    </location>
</feature>
<feature type="compositionally biased region" description="Polar residues" evidence="7">
    <location>
        <begin position="941"/>
        <end position="955"/>
    </location>
</feature>
<dbReference type="OMA" id="ACNVDFV"/>
<dbReference type="InterPro" id="IPR009091">
    <property type="entry name" value="RCC1/BLIP-II"/>
</dbReference>
<feature type="compositionally biased region" description="Low complexity" evidence="7">
    <location>
        <begin position="1071"/>
        <end position="1080"/>
    </location>
</feature>
<protein>
    <submittedName>
        <fullName evidence="10">Regulator of chromosome condensation (RCC1) family with FYVEzinc finger domain</fullName>
    </submittedName>
</protein>